<evidence type="ECO:0000256" key="4">
    <source>
        <dbReference type="ARBA" id="ARBA00022679"/>
    </source>
</evidence>
<feature type="region of interest" description="N-terminal hotdog fold" evidence="6">
    <location>
        <begin position="896"/>
        <end position="1024"/>
    </location>
</feature>
<dbReference type="Pfam" id="PF08242">
    <property type="entry name" value="Methyltransf_12"/>
    <property type="match status" value="1"/>
</dbReference>
<name>A0A2C5ZHW2_9HYPO</name>
<evidence type="ECO:0000256" key="2">
    <source>
        <dbReference type="ARBA" id="ARBA00022553"/>
    </source>
</evidence>
<dbReference type="PROSITE" id="PS52004">
    <property type="entry name" value="KS3_2"/>
    <property type="match status" value="1"/>
</dbReference>
<dbReference type="SUPFAM" id="SSF53335">
    <property type="entry name" value="S-adenosyl-L-methionine-dependent methyltransferases"/>
    <property type="match status" value="1"/>
</dbReference>
<dbReference type="Pfam" id="PF16197">
    <property type="entry name" value="KAsynt_C_assoc"/>
    <property type="match status" value="1"/>
</dbReference>
<dbReference type="InterPro" id="IPR016036">
    <property type="entry name" value="Malonyl_transacylase_ACP-bd"/>
</dbReference>
<dbReference type="Gene3D" id="3.40.366.10">
    <property type="entry name" value="Malonyl-Coenzyme A Acyl Carrier Protein, domain 2"/>
    <property type="match status" value="1"/>
</dbReference>
<dbReference type="InterPro" id="IPR049900">
    <property type="entry name" value="PKS_mFAS_DH"/>
</dbReference>
<evidence type="ECO:0000259" key="7">
    <source>
        <dbReference type="PROSITE" id="PS52004"/>
    </source>
</evidence>
<evidence type="ECO:0000256" key="3">
    <source>
        <dbReference type="ARBA" id="ARBA00022603"/>
    </source>
</evidence>
<keyword evidence="2" id="KW-0597">Phosphoprotein</keyword>
<evidence type="ECO:0000256" key="5">
    <source>
        <dbReference type="ARBA" id="ARBA00023268"/>
    </source>
</evidence>
<dbReference type="OrthoDB" id="5129394at2759"/>
<dbReference type="InterPro" id="IPR014043">
    <property type="entry name" value="Acyl_transferase_dom"/>
</dbReference>
<keyword evidence="3" id="KW-0489">Methyltransferase</keyword>
<dbReference type="PROSITE" id="PS52019">
    <property type="entry name" value="PKS_MFAS_DH"/>
    <property type="match status" value="1"/>
</dbReference>
<dbReference type="SMART" id="SM00825">
    <property type="entry name" value="PKS_KS"/>
    <property type="match status" value="1"/>
</dbReference>
<dbReference type="Pfam" id="PF21089">
    <property type="entry name" value="PKS_DH_N"/>
    <property type="match status" value="1"/>
</dbReference>
<dbReference type="SUPFAM" id="SSF52151">
    <property type="entry name" value="FabD/lysophospholipase-like"/>
    <property type="match status" value="1"/>
</dbReference>
<dbReference type="InterPro" id="IPR020807">
    <property type="entry name" value="PKS_DH"/>
</dbReference>
<dbReference type="GO" id="GO:0032259">
    <property type="term" value="P:methylation"/>
    <property type="evidence" value="ECO:0007669"/>
    <property type="project" value="UniProtKB-KW"/>
</dbReference>
<dbReference type="SUPFAM" id="SSF53901">
    <property type="entry name" value="Thiolase-like"/>
    <property type="match status" value="1"/>
</dbReference>
<dbReference type="InterPro" id="IPR016039">
    <property type="entry name" value="Thiolase-like"/>
</dbReference>
<dbReference type="EMBL" id="NJEU01000201">
    <property type="protein sequence ID" value="PHH79014.1"/>
    <property type="molecule type" value="Genomic_DNA"/>
</dbReference>
<keyword evidence="5" id="KW-0511">Multifunctional enzyme</keyword>
<evidence type="ECO:0000259" key="8">
    <source>
        <dbReference type="PROSITE" id="PS52019"/>
    </source>
</evidence>
<dbReference type="InterPro" id="IPR020841">
    <property type="entry name" value="PKS_Beta-ketoAc_synthase_dom"/>
</dbReference>
<proteinExistence type="predicted"/>
<dbReference type="Gene3D" id="3.30.70.3290">
    <property type="match status" value="1"/>
</dbReference>
<keyword evidence="1" id="KW-0596">Phosphopantetheine</keyword>
<protein>
    <recommendedName>
        <fullName evidence="11">Carrier domain-containing protein</fullName>
    </recommendedName>
</protein>
<dbReference type="InterPro" id="IPR032821">
    <property type="entry name" value="PKS_assoc"/>
</dbReference>
<dbReference type="InterPro" id="IPR016035">
    <property type="entry name" value="Acyl_Trfase/lysoPLipase"/>
</dbReference>
<dbReference type="PANTHER" id="PTHR43775">
    <property type="entry name" value="FATTY ACID SYNTHASE"/>
    <property type="match status" value="1"/>
</dbReference>
<dbReference type="GO" id="GO:0006633">
    <property type="term" value="P:fatty acid biosynthetic process"/>
    <property type="evidence" value="ECO:0007669"/>
    <property type="project" value="TreeGrafter"/>
</dbReference>
<organism evidence="9 10">
    <name type="scientific">Ophiocordyceps australis</name>
    <dbReference type="NCBI Taxonomy" id="1399860"/>
    <lineage>
        <taxon>Eukaryota</taxon>
        <taxon>Fungi</taxon>
        <taxon>Dikarya</taxon>
        <taxon>Ascomycota</taxon>
        <taxon>Pezizomycotina</taxon>
        <taxon>Sordariomycetes</taxon>
        <taxon>Hypocreomycetidae</taxon>
        <taxon>Hypocreales</taxon>
        <taxon>Ophiocordycipitaceae</taxon>
        <taxon>Ophiocordyceps</taxon>
    </lineage>
</organism>
<dbReference type="InterPro" id="IPR049551">
    <property type="entry name" value="PKS_DH_C"/>
</dbReference>
<dbReference type="SMART" id="SM00827">
    <property type="entry name" value="PKS_AT"/>
    <property type="match status" value="1"/>
</dbReference>
<evidence type="ECO:0008006" key="11">
    <source>
        <dbReference type="Google" id="ProtNLM"/>
    </source>
</evidence>
<feature type="active site" description="Proton donor; for dehydratase activity" evidence="6">
    <location>
        <position position="1096"/>
    </location>
</feature>
<dbReference type="InterPro" id="IPR001227">
    <property type="entry name" value="Ac_transferase_dom_sf"/>
</dbReference>
<dbReference type="SMART" id="SM00826">
    <property type="entry name" value="PKS_DH"/>
    <property type="match status" value="1"/>
</dbReference>
<feature type="region of interest" description="C-terminal hotdog fold" evidence="6">
    <location>
        <begin position="1035"/>
        <end position="1180"/>
    </location>
</feature>
<sequence length="1515" mass="166206">MAVNARPPPPPIAIVGIGLRLPGGLSTTQGLWDFLLSKKEGRCRVPKDRYNVDAFYGSGRDQVATEYGFFLQDVDLKAFDIGFFSLPPSEAVMMDPQQRLLLQVVWECMENAGQTKWQGTDIGCFVGSFGEDAHDTAFMDTQLSGVYRIVNSPDFALSNRVSYEFNITGPSMTIRTACSASLSSLDEACQALYEGRCPGAIVAGSSIITSPSMTLDMTKNGTLAPDGRCKTFDAAADGFARGEGINAVFIKLLDDAIRDGDPVRAVIRATASNFDGKTKGMSRPNGLAQEQLIRKAYRIAGIEDVYKTAHVECHGTGTPVGDVEETTAVANVFGPHGVSIGSSKPNFGHTEGASGLTSLIKVVLALENKTIPPNINFYQPNPAIPFDSAGLTVPVEATAWPENRLPRVSVSSYGVGGANCHAIIDSADGFTQNGCNGHSDSEKQFARLLPVSAKSPKALQGRVEATQDYLKSLPPSLMGRAAYTLGVRRDHLSHRAFCIANSGSGKEALEFETGPKMEAAPRVIFVFGGQGANWTTLASQLMEYSPSFLQDIKDMDQTLQSLDNGPWWTIEGVLLGRHDSKVLGQAEFSQPICAAVQIAVVNFLARLGIRPDAVIGHSSGETAASYAAGALTQRETILNTYLRGQTAKKHDKGGAMAAVSLGRDAVAPLLVDGATIACDNSNSSVTISGDKKAIHKTIEAIHGYDETVATRVLPVDVAYHSSHMEKEGQDFEDSLQPLIVAKEPSVPFYSTVMGRRLDSGTLLGPWYWRQNLESPVLFNQAMQALLSDFQNEAAVIVEISPHSLLRGVIGQILCHSSSKTPPQYIPTLVRKEDFLVSMLRAAGRLHLHGCAVDFSFLSPRTAILTDLPNYAWDHSVEVWEESRVASAWRFKKHPHHELLGSRCLDGSDLEPCWRNRFTCSDIGWISQHRIAGDIIFPCACYIAMVGEAIRQETGSEAYAVRNLFIQNALVLAETLKVELITTMRPLRLTDSANSAWFEFSIASFDGKQWIKHCVAEGKALDDAASGPADKITQHHRRLDPQHWYQYWERTSFYLGPFFHTMDQISVDEAQKKAIAPMRQGAVKADAAYTTHPLTLDFCLQLGALAVLGGLTRQLDFVLLPTRVESICVWPCHGDLVAEASGYKTLLGAAAADSIATGQQDRMGITISKTVFNKVYNHGRSRTAASLARLQWRPDMDFVDFTRFRSPSLSHRQTLLLLERVSTLCILRAVDELQTMPKTSNKSLAKFADWLVDTKETMLEGKMAKMLPEVQEWAQLAPDARETLLQPLLDQAGSARDEGVLAMAEACCELSQRGTLQKMFRLGMNPLQFMTDEDHFAQTWKLFNSRIDYCAWFSLLGHAQPNMRILEIGAGAGGFTGCILPGLVAEHGTRMYSQYMFTDMSSDFFESAKEELKDYLGLEFKCLDITKDLEEQGFELGSYDVVVASNVLHATPCLQDALRNVRLLLRSGGSLVLRENTGDMTWKFNSFVYGFLPGWWLGGDDDRPRLDKRSTTCPIR</sequence>
<dbReference type="CDD" id="cd02440">
    <property type="entry name" value="AdoMet_MTases"/>
    <property type="match status" value="1"/>
</dbReference>
<dbReference type="InterPro" id="IPR042104">
    <property type="entry name" value="PKS_dehydratase_sf"/>
</dbReference>
<reference evidence="9 10" key="1">
    <citation type="submission" date="2017-06" db="EMBL/GenBank/DDBJ databases">
        <title>Ant-infecting Ophiocordyceps genomes reveal a high diversity of potential behavioral manipulation genes and a possible major role for enterotoxins.</title>
        <authorList>
            <person name="De Bekker C."/>
            <person name="Evans H.C."/>
            <person name="Brachmann A."/>
            <person name="Hughes D.P."/>
        </authorList>
    </citation>
    <scope>NUCLEOTIDE SEQUENCE [LARGE SCALE GENOMIC DNA]</scope>
    <source>
        <strain evidence="9 10">1348a</strain>
    </source>
</reference>
<dbReference type="GO" id="GO:0044550">
    <property type="term" value="P:secondary metabolite biosynthetic process"/>
    <property type="evidence" value="ECO:0007669"/>
    <property type="project" value="TreeGrafter"/>
</dbReference>
<feature type="active site" description="Proton acceptor; for dehydratase activity" evidence="6">
    <location>
        <position position="928"/>
    </location>
</feature>
<keyword evidence="4" id="KW-0808">Transferase</keyword>
<dbReference type="InterPro" id="IPR014031">
    <property type="entry name" value="Ketoacyl_synth_C"/>
</dbReference>
<dbReference type="InterPro" id="IPR049552">
    <property type="entry name" value="PKS_DH_N"/>
</dbReference>
<accession>A0A2C5ZHW2</accession>
<dbReference type="InterPro" id="IPR050091">
    <property type="entry name" value="PKS_NRPS_Biosynth_Enz"/>
</dbReference>
<dbReference type="PANTHER" id="PTHR43775:SF49">
    <property type="entry name" value="SYNTHASE, PUTATIVE (JCVI)-RELATED"/>
    <property type="match status" value="1"/>
</dbReference>
<dbReference type="Gene3D" id="3.40.50.150">
    <property type="entry name" value="Vaccinia Virus protein VP39"/>
    <property type="match status" value="1"/>
</dbReference>
<dbReference type="InterPro" id="IPR013217">
    <property type="entry name" value="Methyltransf_12"/>
</dbReference>
<dbReference type="GO" id="GO:0004312">
    <property type="term" value="F:fatty acid synthase activity"/>
    <property type="evidence" value="ECO:0007669"/>
    <property type="project" value="TreeGrafter"/>
</dbReference>
<dbReference type="Proteomes" id="UP000224854">
    <property type="component" value="Unassembled WGS sequence"/>
</dbReference>
<gene>
    <name evidence="9" type="ORF">CDD82_2707</name>
</gene>
<dbReference type="Pfam" id="PF00698">
    <property type="entry name" value="Acyl_transf_1"/>
    <property type="match status" value="1"/>
</dbReference>
<evidence type="ECO:0000256" key="1">
    <source>
        <dbReference type="ARBA" id="ARBA00022450"/>
    </source>
</evidence>
<keyword evidence="10" id="KW-1185">Reference proteome</keyword>
<comment type="caution">
    <text evidence="9">The sequence shown here is derived from an EMBL/GenBank/DDBJ whole genome shotgun (WGS) entry which is preliminary data.</text>
</comment>
<feature type="domain" description="PKS/mFAS DH" evidence="8">
    <location>
        <begin position="896"/>
        <end position="1180"/>
    </location>
</feature>
<dbReference type="InterPro" id="IPR029063">
    <property type="entry name" value="SAM-dependent_MTases_sf"/>
</dbReference>
<evidence type="ECO:0000313" key="9">
    <source>
        <dbReference type="EMBL" id="PHH79014.1"/>
    </source>
</evidence>
<dbReference type="CDD" id="cd00833">
    <property type="entry name" value="PKS"/>
    <property type="match status" value="1"/>
</dbReference>
<dbReference type="Gene3D" id="3.40.47.10">
    <property type="match status" value="1"/>
</dbReference>
<dbReference type="Pfam" id="PF00109">
    <property type="entry name" value="ketoacyl-synt"/>
    <property type="match status" value="1"/>
</dbReference>
<dbReference type="InterPro" id="IPR014030">
    <property type="entry name" value="Ketoacyl_synth_N"/>
</dbReference>
<evidence type="ECO:0000256" key="6">
    <source>
        <dbReference type="PROSITE-ProRule" id="PRU01363"/>
    </source>
</evidence>
<dbReference type="GO" id="GO:0008168">
    <property type="term" value="F:methyltransferase activity"/>
    <property type="evidence" value="ECO:0007669"/>
    <property type="project" value="UniProtKB-KW"/>
</dbReference>
<feature type="domain" description="Ketosynthase family 3 (KS3)" evidence="7">
    <location>
        <begin position="9"/>
        <end position="426"/>
    </location>
</feature>
<dbReference type="Pfam" id="PF02801">
    <property type="entry name" value="Ketoacyl-synt_C"/>
    <property type="match status" value="1"/>
</dbReference>
<dbReference type="Gene3D" id="3.10.129.110">
    <property type="entry name" value="Polyketide synthase dehydratase"/>
    <property type="match status" value="1"/>
</dbReference>
<dbReference type="SUPFAM" id="SSF55048">
    <property type="entry name" value="Probable ACP-binding domain of malonyl-CoA ACP transacylase"/>
    <property type="match status" value="1"/>
</dbReference>
<dbReference type="Pfam" id="PF14765">
    <property type="entry name" value="PS-DH"/>
    <property type="match status" value="1"/>
</dbReference>
<evidence type="ECO:0000313" key="10">
    <source>
        <dbReference type="Proteomes" id="UP000224854"/>
    </source>
</evidence>